<feature type="region of interest" description="Disordered" evidence="1">
    <location>
        <begin position="581"/>
        <end position="646"/>
    </location>
</feature>
<feature type="region of interest" description="Disordered" evidence="1">
    <location>
        <begin position="397"/>
        <end position="448"/>
    </location>
</feature>
<gene>
    <name evidence="2" type="ORF">Fcan01_09178</name>
</gene>
<feature type="compositionally biased region" description="Low complexity" evidence="1">
    <location>
        <begin position="8"/>
        <end position="41"/>
    </location>
</feature>
<feature type="compositionally biased region" description="Low complexity" evidence="1">
    <location>
        <begin position="351"/>
        <end position="367"/>
    </location>
</feature>
<feature type="region of interest" description="Disordered" evidence="1">
    <location>
        <begin position="1"/>
        <end position="63"/>
    </location>
</feature>
<feature type="region of interest" description="Disordered" evidence="1">
    <location>
        <begin position="200"/>
        <end position="226"/>
    </location>
</feature>
<name>A0A226EFR7_FOLCA</name>
<reference evidence="2 3" key="1">
    <citation type="submission" date="2015-12" db="EMBL/GenBank/DDBJ databases">
        <title>The genome of Folsomia candida.</title>
        <authorList>
            <person name="Faddeeva A."/>
            <person name="Derks M.F."/>
            <person name="Anvar Y."/>
            <person name="Smit S."/>
            <person name="Van Straalen N."/>
            <person name="Roelofs D."/>
        </authorList>
    </citation>
    <scope>NUCLEOTIDE SEQUENCE [LARGE SCALE GENOMIC DNA]</scope>
    <source>
        <strain evidence="2 3">VU population</strain>
        <tissue evidence="2">Whole body</tissue>
    </source>
</reference>
<feature type="region of interest" description="Disordered" evidence="1">
    <location>
        <begin position="521"/>
        <end position="566"/>
    </location>
</feature>
<comment type="caution">
    <text evidence="2">The sequence shown here is derived from an EMBL/GenBank/DDBJ whole genome shotgun (WGS) entry which is preliminary data.</text>
</comment>
<feature type="compositionally biased region" description="Polar residues" evidence="1">
    <location>
        <begin position="538"/>
        <end position="562"/>
    </location>
</feature>
<dbReference type="AlphaFoldDB" id="A0A226EFR7"/>
<evidence type="ECO:0000256" key="1">
    <source>
        <dbReference type="SAM" id="MobiDB-lite"/>
    </source>
</evidence>
<dbReference type="EMBL" id="LNIX01000004">
    <property type="protein sequence ID" value="OXA56425.1"/>
    <property type="molecule type" value="Genomic_DNA"/>
</dbReference>
<protein>
    <submittedName>
        <fullName evidence="2">Uncharacterized protein</fullName>
    </submittedName>
</protein>
<keyword evidence="3" id="KW-1185">Reference proteome</keyword>
<evidence type="ECO:0000313" key="2">
    <source>
        <dbReference type="EMBL" id="OXA56425.1"/>
    </source>
</evidence>
<evidence type="ECO:0000313" key="3">
    <source>
        <dbReference type="Proteomes" id="UP000198287"/>
    </source>
</evidence>
<dbReference type="OrthoDB" id="10655010at2759"/>
<feature type="compositionally biased region" description="Polar residues" evidence="1">
    <location>
        <begin position="306"/>
        <end position="322"/>
    </location>
</feature>
<feature type="compositionally biased region" description="Low complexity" evidence="1">
    <location>
        <begin position="214"/>
        <end position="225"/>
    </location>
</feature>
<proteinExistence type="predicted"/>
<dbReference type="Proteomes" id="UP000198287">
    <property type="component" value="Unassembled WGS sequence"/>
</dbReference>
<sequence length="713" mass="76774">MLPNETTCPKSVSKCSPSSTTPKPSSIPISSPRRIGPIVSPQFSPPEDASPPSPVKSNPWASANLPPLASQQVPLLQNRIVHLTAILDRVRTDLERKQVVHDRDMRFVRNLLYTLNVKGYTSITDQNGMVVDLANCKGEYLLEMKGGCRSVDDSSQQKPRVKRIWGNEFYYKAIIGNQEKAIQTLAQQLAETHAKNLVIPPKEEESPPTRVTVSSMTNPSPSESSDLAEITTLLETTCSRHPDVFYALRNSHEVGPQDETGGGGEKEDNKSSPKSPRTISLSESGIVEKILDRCKSRIPVVVKCGSSDSTQVGETTTTTDWSNCGGEEGDIGVSPRPSFTTPTPPAPPPKSGNVSSSSDDSSGPNGPTASSPSSIELLDFEKFIGAAVLQLRGQRTISIQQPTTPPRSISAGGKVCSSGEQDGGEDVTITTGRKSPRNSDPDNLNIPLKKKNRNISKSAKIDAKLLRTNQPIASTGPQNRLCLLLPTIQPSDNNKVVTTKSTSGGSLENCENIKALFPIPTLVPTTTKRTTKTRPRSDNASSGSGRTTRSQPAANSSNNNRPISPLGNTIMFATAITPIPQQQCRPKEKSSSSPILAVLSPSPRGGGGGHPSPIVTTRPVVNKKQQMRCKSSYNNRPSDRLSPLPLATRSQDDGIAIYSSYQLTAQRPRSADGGGVDLTTRPGMSCPYCLQEFDKNMSPMEVRTHLEKHVAQR</sequence>
<feature type="region of interest" description="Disordered" evidence="1">
    <location>
        <begin position="253"/>
        <end position="283"/>
    </location>
</feature>
<accession>A0A226EFR7</accession>
<feature type="compositionally biased region" description="Polar residues" evidence="1">
    <location>
        <begin position="272"/>
        <end position="283"/>
    </location>
</feature>
<feature type="region of interest" description="Disordered" evidence="1">
    <location>
        <begin position="306"/>
        <end position="373"/>
    </location>
</feature>
<organism evidence="2 3">
    <name type="scientific">Folsomia candida</name>
    <name type="common">Springtail</name>
    <dbReference type="NCBI Taxonomy" id="158441"/>
    <lineage>
        <taxon>Eukaryota</taxon>
        <taxon>Metazoa</taxon>
        <taxon>Ecdysozoa</taxon>
        <taxon>Arthropoda</taxon>
        <taxon>Hexapoda</taxon>
        <taxon>Collembola</taxon>
        <taxon>Entomobryomorpha</taxon>
        <taxon>Isotomoidea</taxon>
        <taxon>Isotomidae</taxon>
        <taxon>Proisotominae</taxon>
        <taxon>Folsomia</taxon>
    </lineage>
</organism>